<dbReference type="CDD" id="cd16571">
    <property type="entry name" value="RING-HC_SIAHs"/>
    <property type="match status" value="1"/>
</dbReference>
<dbReference type="SUPFAM" id="SSF49599">
    <property type="entry name" value="TRAF domain-like"/>
    <property type="match status" value="1"/>
</dbReference>
<reference evidence="16" key="2">
    <citation type="submission" date="2025-08" db="UniProtKB">
        <authorList>
            <consortium name="RefSeq"/>
        </authorList>
    </citation>
    <scope>IDENTIFICATION</scope>
    <source>
        <tissue evidence="16">Leaf</tissue>
    </source>
</reference>
<evidence type="ECO:0000259" key="14">
    <source>
        <dbReference type="PROSITE" id="PS51081"/>
    </source>
</evidence>
<evidence type="ECO:0000256" key="12">
    <source>
        <dbReference type="SAM" id="MobiDB-lite"/>
    </source>
</evidence>
<evidence type="ECO:0000256" key="8">
    <source>
        <dbReference type="ARBA" id="ARBA00022786"/>
    </source>
</evidence>
<gene>
    <name evidence="16" type="primary">LOC104728273</name>
</gene>
<dbReference type="PROSITE" id="PS50089">
    <property type="entry name" value="ZF_RING_2"/>
    <property type="match status" value="1"/>
</dbReference>
<dbReference type="Gene3D" id="3.30.40.10">
    <property type="entry name" value="Zinc/RING finger domain, C3HC4 (zinc finger)"/>
    <property type="match status" value="2"/>
</dbReference>
<sequence length="271" mass="31132">MECSSSDVNGMSNINLRKRQRTEDKTRSSMLDLDFLDCPICVEPFTIPIFQCDNGHFTCASCFPKLSNKCPSCALPVGHSRCRAMEKVLESIFVPCPNANLGCTKHVSYGKEATHEKECTFSQICSCPLEDCSHICSYDNMFRHFTRDHQNRYMLFCCDNFFNVRMNINDKILIEIEYMINLSFAVQCFREPYGVYVTVSCIAPSTPEVGEFTYLLIYTVDGNTMTYESSEVKRILEVSSQRPEESFMLIPKRFLRGDSLKMKLCINKLKQ</sequence>
<evidence type="ECO:0000256" key="3">
    <source>
        <dbReference type="ARBA" id="ARBA00009119"/>
    </source>
</evidence>
<evidence type="ECO:0000256" key="4">
    <source>
        <dbReference type="ARBA" id="ARBA00012483"/>
    </source>
</evidence>
<name>A0ABM0USK1_CAMSA</name>
<evidence type="ECO:0000256" key="11">
    <source>
        <dbReference type="PROSITE-ProRule" id="PRU00455"/>
    </source>
</evidence>
<evidence type="ECO:0000256" key="9">
    <source>
        <dbReference type="ARBA" id="ARBA00022833"/>
    </source>
</evidence>
<keyword evidence="15" id="KW-1185">Reference proteome</keyword>
<dbReference type="InterPro" id="IPR044286">
    <property type="entry name" value="SINL_plant"/>
</dbReference>
<evidence type="ECO:0000256" key="10">
    <source>
        <dbReference type="ARBA" id="ARBA00024004"/>
    </source>
</evidence>
<dbReference type="PANTHER" id="PTHR46632:SF3">
    <property type="entry name" value="E3 UBIQUITIN-PROTEIN LIGASE SINA-LIKE 7-RELATED"/>
    <property type="match status" value="1"/>
</dbReference>
<dbReference type="PROSITE" id="PS51081">
    <property type="entry name" value="ZF_SIAH"/>
    <property type="match status" value="1"/>
</dbReference>
<evidence type="ECO:0000256" key="6">
    <source>
        <dbReference type="ARBA" id="ARBA00022723"/>
    </source>
</evidence>
<comment type="function">
    <text evidence="10">E3 ubiquitin-protein ligase that mediates ubiquitination and subsequent proteasomal degradation of target proteins. E3 ubiquitin ligases accept ubiquitin from an E2 ubiquitin-conjugating enzyme in the form of a thioester and then directly transfers the ubiquitin to targeted substrates. It probably triggers the ubiquitin-mediated degradation of different substrates.</text>
</comment>
<feature type="compositionally biased region" description="Polar residues" evidence="12">
    <location>
        <begin position="1"/>
        <end position="15"/>
    </location>
</feature>
<keyword evidence="6" id="KW-0479">Metal-binding</keyword>
<evidence type="ECO:0000259" key="13">
    <source>
        <dbReference type="PROSITE" id="PS50089"/>
    </source>
</evidence>
<keyword evidence="8" id="KW-0833">Ubl conjugation pathway</keyword>
<evidence type="ECO:0000256" key="1">
    <source>
        <dbReference type="ARBA" id="ARBA00000900"/>
    </source>
</evidence>
<dbReference type="Pfam" id="PF21362">
    <property type="entry name" value="Sina_RING"/>
    <property type="match status" value="1"/>
</dbReference>
<dbReference type="InterPro" id="IPR049548">
    <property type="entry name" value="Sina-like_RING"/>
</dbReference>
<reference evidence="15" key="1">
    <citation type="journal article" date="2014" name="Nat. Commun.">
        <title>The emerging biofuel crop Camelina sativa retains a highly undifferentiated hexaploid genome structure.</title>
        <authorList>
            <person name="Kagale S."/>
            <person name="Koh C."/>
            <person name="Nixon J."/>
            <person name="Bollina V."/>
            <person name="Clarke W.E."/>
            <person name="Tuteja R."/>
            <person name="Spillane C."/>
            <person name="Robinson S.J."/>
            <person name="Links M.G."/>
            <person name="Clarke C."/>
            <person name="Higgins E.E."/>
            <person name="Huebert T."/>
            <person name="Sharpe A.G."/>
            <person name="Parkin I.A."/>
        </authorList>
    </citation>
    <scope>NUCLEOTIDE SEQUENCE [LARGE SCALE GENOMIC DNA]</scope>
    <source>
        <strain evidence="15">cv. DH55</strain>
    </source>
</reference>
<evidence type="ECO:0000313" key="15">
    <source>
        <dbReference type="Proteomes" id="UP000694864"/>
    </source>
</evidence>
<feature type="region of interest" description="Disordered" evidence="12">
    <location>
        <begin position="1"/>
        <end position="23"/>
    </location>
</feature>
<dbReference type="SUPFAM" id="SSF57850">
    <property type="entry name" value="RING/U-box"/>
    <property type="match status" value="1"/>
</dbReference>
<comment type="pathway">
    <text evidence="2">Protein modification; protein ubiquitination.</text>
</comment>
<evidence type="ECO:0000256" key="2">
    <source>
        <dbReference type="ARBA" id="ARBA00004906"/>
    </source>
</evidence>
<evidence type="ECO:0000313" key="16">
    <source>
        <dbReference type="RefSeq" id="XP_010445578.1"/>
    </source>
</evidence>
<dbReference type="InterPro" id="IPR013010">
    <property type="entry name" value="Znf_SIAH"/>
</dbReference>
<dbReference type="GeneID" id="104728273"/>
<keyword evidence="9" id="KW-0862">Zinc</keyword>
<keyword evidence="7 11" id="KW-0863">Zinc-finger</keyword>
<dbReference type="RefSeq" id="XP_010445578.1">
    <property type="nucleotide sequence ID" value="XM_010447276.1"/>
</dbReference>
<dbReference type="Pfam" id="PF21361">
    <property type="entry name" value="Sina_ZnF"/>
    <property type="match status" value="1"/>
</dbReference>
<feature type="domain" description="SIAH-type" evidence="14">
    <location>
        <begin position="91"/>
        <end position="150"/>
    </location>
</feature>
<evidence type="ECO:0000256" key="5">
    <source>
        <dbReference type="ARBA" id="ARBA00022679"/>
    </source>
</evidence>
<dbReference type="InterPro" id="IPR013083">
    <property type="entry name" value="Znf_RING/FYVE/PHD"/>
</dbReference>
<dbReference type="EC" id="2.3.2.27" evidence="4"/>
<evidence type="ECO:0000256" key="7">
    <source>
        <dbReference type="ARBA" id="ARBA00022771"/>
    </source>
</evidence>
<comment type="catalytic activity">
    <reaction evidence="1">
        <text>S-ubiquitinyl-[E2 ubiquitin-conjugating enzyme]-L-cysteine + [acceptor protein]-L-lysine = [E2 ubiquitin-conjugating enzyme]-L-cysteine + N(6)-ubiquitinyl-[acceptor protein]-L-lysine.</text>
        <dbReference type="EC" id="2.3.2.27"/>
    </reaction>
</comment>
<proteinExistence type="inferred from homology"/>
<protein>
    <recommendedName>
        <fullName evidence="4">RING-type E3 ubiquitin transferase</fullName>
        <ecNumber evidence="4">2.3.2.27</ecNumber>
    </recommendedName>
</protein>
<dbReference type="Proteomes" id="UP000694864">
    <property type="component" value="Chromosome 11"/>
</dbReference>
<comment type="similarity">
    <text evidence="3">Belongs to the SINA (Seven in absentia) family.</text>
</comment>
<dbReference type="PANTHER" id="PTHR46632">
    <property type="entry name" value="E3 UBIQUITIN-PROTEIN LIGASE SINA-LIKE 4"/>
    <property type="match status" value="1"/>
</dbReference>
<accession>A0ABM0USK1</accession>
<dbReference type="InterPro" id="IPR001841">
    <property type="entry name" value="Znf_RING"/>
</dbReference>
<keyword evidence="5" id="KW-0808">Transferase</keyword>
<feature type="domain" description="RING-type" evidence="13">
    <location>
        <begin position="38"/>
        <end position="73"/>
    </location>
</feature>
<organism evidence="15 16">
    <name type="scientific">Camelina sativa</name>
    <name type="common">False flax</name>
    <name type="synonym">Myagrum sativum</name>
    <dbReference type="NCBI Taxonomy" id="90675"/>
    <lineage>
        <taxon>Eukaryota</taxon>
        <taxon>Viridiplantae</taxon>
        <taxon>Streptophyta</taxon>
        <taxon>Embryophyta</taxon>
        <taxon>Tracheophyta</taxon>
        <taxon>Spermatophyta</taxon>
        <taxon>Magnoliopsida</taxon>
        <taxon>eudicotyledons</taxon>
        <taxon>Gunneridae</taxon>
        <taxon>Pentapetalae</taxon>
        <taxon>rosids</taxon>
        <taxon>malvids</taxon>
        <taxon>Brassicales</taxon>
        <taxon>Brassicaceae</taxon>
        <taxon>Camelineae</taxon>
        <taxon>Camelina</taxon>
    </lineage>
</organism>